<dbReference type="EMBL" id="CABVHQ010000042">
    <property type="protein sequence ID" value="VVO16997.1"/>
    <property type="molecule type" value="Genomic_DNA"/>
</dbReference>
<feature type="transmembrane region" description="Helical" evidence="1">
    <location>
        <begin position="46"/>
        <end position="66"/>
    </location>
</feature>
<keyword evidence="1" id="KW-0472">Membrane</keyword>
<proteinExistence type="predicted"/>
<keyword evidence="1" id="KW-0812">Transmembrane</keyword>
<evidence type="ECO:0008006" key="4">
    <source>
        <dbReference type="Google" id="ProtNLM"/>
    </source>
</evidence>
<feature type="transmembrane region" description="Helical" evidence="1">
    <location>
        <begin position="20"/>
        <end position="39"/>
    </location>
</feature>
<organism evidence="2 3">
    <name type="scientific">Pseudomonas fluorescens</name>
    <dbReference type="NCBI Taxonomy" id="294"/>
    <lineage>
        <taxon>Bacteria</taxon>
        <taxon>Pseudomonadati</taxon>
        <taxon>Pseudomonadota</taxon>
        <taxon>Gammaproteobacteria</taxon>
        <taxon>Pseudomonadales</taxon>
        <taxon>Pseudomonadaceae</taxon>
        <taxon>Pseudomonas</taxon>
    </lineage>
</organism>
<evidence type="ECO:0000313" key="2">
    <source>
        <dbReference type="EMBL" id="VVO16997.1"/>
    </source>
</evidence>
<sequence>MSKLQRWLNSQGSTALWVVFWLYGVVFSNVLFGLILIAFNKVAPSLFGLMLLGFVAYSVCMLNAVWRNSDNVRDPIYGQIARFLTVAWSINAVLVSGFLFLSHLNAMASPLQLPF</sequence>
<evidence type="ECO:0000256" key="1">
    <source>
        <dbReference type="SAM" id="Phobius"/>
    </source>
</evidence>
<evidence type="ECO:0000313" key="3">
    <source>
        <dbReference type="Proteomes" id="UP000337909"/>
    </source>
</evidence>
<reference evidence="2 3" key="1">
    <citation type="submission" date="2019-09" db="EMBL/GenBank/DDBJ databases">
        <authorList>
            <person name="Chandra G."/>
            <person name="Truman W A."/>
        </authorList>
    </citation>
    <scope>NUCLEOTIDE SEQUENCE [LARGE SCALE GENOMIC DNA]</scope>
    <source>
        <strain evidence="2">PS691</strain>
    </source>
</reference>
<name>A0A5E7DHL1_PSEFL</name>
<dbReference type="OrthoDB" id="5797237at2"/>
<protein>
    <recommendedName>
        <fullName evidence="4">Transmembrane protein</fullName>
    </recommendedName>
</protein>
<keyword evidence="1" id="KW-1133">Transmembrane helix</keyword>
<gene>
    <name evidence="2" type="ORF">PS691_03875</name>
</gene>
<accession>A0A5E7DHL1</accession>
<dbReference type="Proteomes" id="UP000337909">
    <property type="component" value="Unassembled WGS sequence"/>
</dbReference>
<dbReference type="RefSeq" id="WP_150643743.1">
    <property type="nucleotide sequence ID" value="NZ_CABVHQ010000042.1"/>
</dbReference>
<dbReference type="AlphaFoldDB" id="A0A5E7DHL1"/>
<feature type="transmembrane region" description="Helical" evidence="1">
    <location>
        <begin position="86"/>
        <end position="106"/>
    </location>
</feature>